<evidence type="ECO:0000313" key="3">
    <source>
        <dbReference type="EMBL" id="EOR08832.1"/>
    </source>
</evidence>
<dbReference type="HOGENOM" id="CLU_961816_0_0_6"/>
<gene>
    <name evidence="3" type="ORF">F896_01362</name>
</gene>
<feature type="domain" description="Lcl C-terminal" evidence="2">
    <location>
        <begin position="134"/>
        <end position="259"/>
    </location>
</feature>
<keyword evidence="1" id="KW-0175">Coiled coil</keyword>
<dbReference type="Proteomes" id="UP000016203">
    <property type="component" value="Unassembled WGS sequence"/>
</dbReference>
<name>R9B337_9GAMM</name>
<comment type="caution">
    <text evidence="3">The sequence shown here is derived from an EMBL/GenBank/DDBJ whole genome shotgun (WGS) entry which is preliminary data.</text>
</comment>
<dbReference type="OrthoDB" id="9793251at2"/>
<dbReference type="RefSeq" id="WP_016163140.1">
    <property type="nucleotide sequence ID" value="NZ_KE007347.1"/>
</dbReference>
<proteinExistence type="predicted"/>
<dbReference type="InterPro" id="IPR011460">
    <property type="entry name" value="Lcl_C"/>
</dbReference>
<dbReference type="PATRIC" id="fig|1217699.3.peg.1316"/>
<accession>R9B337</accession>
<dbReference type="PANTHER" id="PTHR35812:SF1">
    <property type="entry name" value="LIPOPROTEIN"/>
    <property type="match status" value="1"/>
</dbReference>
<dbReference type="EMBL" id="AQFL01000009">
    <property type="protein sequence ID" value="EOR08832.1"/>
    <property type="molecule type" value="Genomic_DNA"/>
</dbReference>
<sequence length="262" mass="30740">MKNNSLPDFFSSSAELAAIEHFLHLIAKTNTFDQRLDVLQEQLRQSEQLQKKSEQQMAQNKQQYQQEINKLTQKNNEQLNKKIADLERRENKYRQEIEQLRQKIENTKTENVQSSQRPKTQTIHSNNELEQGVWIDPKTGLMWARISIGQEWKNGQCIGEAKTLNWESSKGACKDFRLAGYKDWRLPSRDELKTLMIKDKQGYACPQGVLFQPVKVEWGGYWSGSPYACNSNYAWDVYFNNGYSTYYNKNNKYYVRAVRSGQ</sequence>
<evidence type="ECO:0000256" key="1">
    <source>
        <dbReference type="SAM" id="Coils"/>
    </source>
</evidence>
<reference evidence="3 4" key="1">
    <citation type="submission" date="2013-03" db="EMBL/GenBank/DDBJ databases">
        <title>The Genome Sequence of Acinetobacter sp. CIP 110321.</title>
        <authorList>
            <consortium name="The Broad Institute Genome Sequencing Platform"/>
            <consortium name="The Broad Institute Genome Sequencing Center for Infectious Disease"/>
            <person name="Cerqueira G."/>
            <person name="Feldgarden M."/>
            <person name="Courvalin P."/>
            <person name="Perichon B."/>
            <person name="Grillot-Courvalin C."/>
            <person name="Clermont D."/>
            <person name="Rocha E."/>
            <person name="Yoon E.-J."/>
            <person name="Nemec A."/>
            <person name="Walker B."/>
            <person name="Young S.K."/>
            <person name="Zeng Q."/>
            <person name="Gargeya S."/>
            <person name="Fitzgerald M."/>
            <person name="Haas B."/>
            <person name="Abouelleil A."/>
            <person name="Alvarado L."/>
            <person name="Arachchi H.M."/>
            <person name="Berlin A.M."/>
            <person name="Chapman S.B."/>
            <person name="Dewar J."/>
            <person name="Goldberg J."/>
            <person name="Griggs A."/>
            <person name="Gujja S."/>
            <person name="Hansen M."/>
            <person name="Howarth C."/>
            <person name="Imamovic A."/>
            <person name="Larimer J."/>
            <person name="McCowan C."/>
            <person name="Murphy C."/>
            <person name="Neiman D."/>
            <person name="Pearson M."/>
            <person name="Priest M."/>
            <person name="Roberts A."/>
            <person name="Saif S."/>
            <person name="Shea T."/>
            <person name="Sisk P."/>
            <person name="Sykes S."/>
            <person name="Wortman J."/>
            <person name="Nusbaum C."/>
            <person name="Birren B."/>
        </authorList>
    </citation>
    <scope>NUCLEOTIDE SEQUENCE [LARGE SCALE GENOMIC DNA]</scope>
    <source>
        <strain evidence="3 4">CIP 110321</strain>
    </source>
</reference>
<protein>
    <recommendedName>
        <fullName evidence="2">Lcl C-terminal domain-containing protein</fullName>
    </recommendedName>
</protein>
<dbReference type="AlphaFoldDB" id="R9B337"/>
<feature type="coiled-coil region" evidence="1">
    <location>
        <begin position="36"/>
        <end position="117"/>
    </location>
</feature>
<evidence type="ECO:0000313" key="4">
    <source>
        <dbReference type="Proteomes" id="UP000016203"/>
    </source>
</evidence>
<dbReference type="PANTHER" id="PTHR35812">
    <property type="entry name" value="LIPOPROTEIN"/>
    <property type="match status" value="1"/>
</dbReference>
<organism evidence="3 4">
    <name type="scientific">Acinetobacter genomosp. 15BJ</name>
    <dbReference type="NCBI Taxonomy" id="106651"/>
    <lineage>
        <taxon>Bacteria</taxon>
        <taxon>Pseudomonadati</taxon>
        <taxon>Pseudomonadota</taxon>
        <taxon>Gammaproteobacteria</taxon>
        <taxon>Moraxellales</taxon>
        <taxon>Moraxellaceae</taxon>
        <taxon>Acinetobacter</taxon>
    </lineage>
</organism>
<evidence type="ECO:0000259" key="2">
    <source>
        <dbReference type="Pfam" id="PF07603"/>
    </source>
</evidence>
<dbReference type="Pfam" id="PF07603">
    <property type="entry name" value="Lcl_C"/>
    <property type="match status" value="1"/>
</dbReference>